<dbReference type="Proteomes" id="UP001269819">
    <property type="component" value="Unassembled WGS sequence"/>
</dbReference>
<evidence type="ECO:0000313" key="1">
    <source>
        <dbReference type="EMBL" id="MDV2077239.1"/>
    </source>
</evidence>
<evidence type="ECO:0000313" key="2">
    <source>
        <dbReference type="Proteomes" id="UP001269819"/>
    </source>
</evidence>
<sequence length="102" mass="11536">MAISSNRLIGLTEELQIEQSCQVQDLHIGWHNEYQAQHQKDPAGHQHRAPVVTWQRHGITYQYVPGLEFVAQDQGYVVDVAQLTSDISQQLRARGNPQPHAA</sequence>
<gene>
    <name evidence="1" type="ORF">RYS15_01020</name>
</gene>
<dbReference type="EMBL" id="JAWIIJ010000001">
    <property type="protein sequence ID" value="MDV2077239.1"/>
    <property type="molecule type" value="Genomic_DNA"/>
</dbReference>
<accession>A0ABU3VSJ4</accession>
<protein>
    <submittedName>
        <fullName evidence="1">Uncharacterized protein</fullName>
    </submittedName>
</protein>
<keyword evidence="2" id="KW-1185">Reference proteome</keyword>
<name>A0ABU3VSJ4_9GAMM</name>
<proteinExistence type="predicted"/>
<reference evidence="1 2" key="1">
    <citation type="submission" date="2023-10" db="EMBL/GenBank/DDBJ databases">
        <title>Characteristics and mechanism of a salt-tolerant marine origin heterotrophic nitrifying- aerobic denitrifying bacteria Marinobacter xestospongiae HN1.</title>
        <authorList>
            <person name="Qi R."/>
        </authorList>
    </citation>
    <scope>NUCLEOTIDE SEQUENCE [LARGE SCALE GENOMIC DNA]</scope>
    <source>
        <strain evidence="1 2">HN1</strain>
    </source>
</reference>
<dbReference type="RefSeq" id="WP_316972230.1">
    <property type="nucleotide sequence ID" value="NZ_JAWIIJ010000001.1"/>
</dbReference>
<organism evidence="1 2">
    <name type="scientific">Marinobacter xestospongiae</name>
    <dbReference type="NCBI Taxonomy" id="994319"/>
    <lineage>
        <taxon>Bacteria</taxon>
        <taxon>Pseudomonadati</taxon>
        <taxon>Pseudomonadota</taxon>
        <taxon>Gammaproteobacteria</taxon>
        <taxon>Pseudomonadales</taxon>
        <taxon>Marinobacteraceae</taxon>
        <taxon>Marinobacter</taxon>
    </lineage>
</organism>
<comment type="caution">
    <text evidence="1">The sequence shown here is derived from an EMBL/GenBank/DDBJ whole genome shotgun (WGS) entry which is preliminary data.</text>
</comment>